<dbReference type="GO" id="GO:0008757">
    <property type="term" value="F:S-adenosylmethionine-dependent methyltransferase activity"/>
    <property type="evidence" value="ECO:0007669"/>
    <property type="project" value="InterPro"/>
</dbReference>
<keyword evidence="2" id="KW-0808">Transferase</keyword>
<reference evidence="2" key="1">
    <citation type="submission" date="2022-08" db="EMBL/GenBank/DDBJ databases">
        <authorList>
            <person name="Tistechok S."/>
            <person name="Samborskyy M."/>
            <person name="Roman I."/>
        </authorList>
    </citation>
    <scope>NUCLEOTIDE SEQUENCE</scope>
    <source>
        <strain evidence="2">DSM 103496</strain>
    </source>
</reference>
<name>A0A9X2VVQ3_9PSEU</name>
<dbReference type="CDD" id="cd02440">
    <property type="entry name" value="AdoMet_MTases"/>
    <property type="match status" value="1"/>
</dbReference>
<accession>A0A9X2VVQ3</accession>
<keyword evidence="2" id="KW-0489">Methyltransferase</keyword>
<evidence type="ECO:0000313" key="2">
    <source>
        <dbReference type="EMBL" id="MCS7483506.1"/>
    </source>
</evidence>
<evidence type="ECO:0000313" key="3">
    <source>
        <dbReference type="Proteomes" id="UP001141259"/>
    </source>
</evidence>
<feature type="domain" description="Methyltransferase type 11" evidence="1">
    <location>
        <begin position="111"/>
        <end position="205"/>
    </location>
</feature>
<organism evidence="2 3">
    <name type="scientific">Umezawaea endophytica</name>
    <dbReference type="NCBI Taxonomy" id="1654476"/>
    <lineage>
        <taxon>Bacteria</taxon>
        <taxon>Bacillati</taxon>
        <taxon>Actinomycetota</taxon>
        <taxon>Actinomycetes</taxon>
        <taxon>Pseudonocardiales</taxon>
        <taxon>Pseudonocardiaceae</taxon>
        <taxon>Umezawaea</taxon>
    </lineage>
</organism>
<dbReference type="Pfam" id="PF08241">
    <property type="entry name" value="Methyltransf_11"/>
    <property type="match status" value="1"/>
</dbReference>
<sequence length="322" mass="35426">MESTGGPAAINAFMDTVSRFNGPSESAVLDAEASDEFKGHSIWLYNVAAMMAARGEIWNWGMDDPILAKEIDDVLPGSLGFCTDGVSEQLYFRALRELPLALDDYAGKTVLEIGSGAGEGLNFLSRAAPGGRFLGVELSPMAVRRSNALLSRGDQLRYIQGDAEALPLGDAEVDVVISVESSHNYPHPERFIAEVARVLKPGGYFSYLDGFTEHRYDVTTLLKRDVPGFEWLSEEDISEQVRAGIRKRMAPGSHFRRVAEVGNTRLRRHVAFQMQATTMGSPFIGMETSPVVRAMQKLGRVPSAWTLPVESYVHSVARRRSE</sequence>
<dbReference type="RefSeq" id="WP_259628963.1">
    <property type="nucleotide sequence ID" value="NZ_JANYMP010000033.1"/>
</dbReference>
<dbReference type="Gene3D" id="3.40.50.150">
    <property type="entry name" value="Vaccinia Virus protein VP39"/>
    <property type="match status" value="1"/>
</dbReference>
<dbReference type="PANTHER" id="PTHR43591">
    <property type="entry name" value="METHYLTRANSFERASE"/>
    <property type="match status" value="1"/>
</dbReference>
<keyword evidence="3" id="KW-1185">Reference proteome</keyword>
<dbReference type="GO" id="GO:0032259">
    <property type="term" value="P:methylation"/>
    <property type="evidence" value="ECO:0007669"/>
    <property type="project" value="UniProtKB-KW"/>
</dbReference>
<dbReference type="Proteomes" id="UP001141259">
    <property type="component" value="Unassembled WGS sequence"/>
</dbReference>
<dbReference type="AlphaFoldDB" id="A0A9X2VVQ3"/>
<evidence type="ECO:0000259" key="1">
    <source>
        <dbReference type="Pfam" id="PF08241"/>
    </source>
</evidence>
<dbReference type="InterPro" id="IPR013216">
    <property type="entry name" value="Methyltransf_11"/>
</dbReference>
<dbReference type="EMBL" id="JANYMP010000033">
    <property type="protein sequence ID" value="MCS7483506.1"/>
    <property type="molecule type" value="Genomic_DNA"/>
</dbReference>
<gene>
    <name evidence="2" type="ORF">NZH93_42260</name>
</gene>
<dbReference type="InterPro" id="IPR029063">
    <property type="entry name" value="SAM-dependent_MTases_sf"/>
</dbReference>
<comment type="caution">
    <text evidence="2">The sequence shown here is derived from an EMBL/GenBank/DDBJ whole genome shotgun (WGS) entry which is preliminary data.</text>
</comment>
<dbReference type="SUPFAM" id="SSF53335">
    <property type="entry name" value="S-adenosyl-L-methionine-dependent methyltransferases"/>
    <property type="match status" value="1"/>
</dbReference>
<protein>
    <submittedName>
        <fullName evidence="2">Methyltransferase domain-containing protein</fullName>
    </submittedName>
</protein>
<proteinExistence type="predicted"/>